<keyword evidence="1" id="KW-0812">Transmembrane</keyword>
<dbReference type="AlphaFoldDB" id="A0AAQ4CPY8"/>
<proteinExistence type="predicted"/>
<reference evidence="2 3" key="1">
    <citation type="journal article" date="2022" name="Microbiol. Resour. Announc.">
        <title>Complete Genome Sequence of the Hyperthermophilic and Acidophilic Archaeon Saccharolobus caldissimus Strain HS-3T.</title>
        <authorList>
            <person name="Sakai H.D."/>
            <person name="Kurosawa N."/>
        </authorList>
    </citation>
    <scope>NUCLEOTIDE SEQUENCE [LARGE SCALE GENOMIC DNA]</scope>
    <source>
        <strain evidence="2 3">JCM32116</strain>
    </source>
</reference>
<keyword evidence="1" id="KW-1133">Transmembrane helix</keyword>
<evidence type="ECO:0000313" key="2">
    <source>
        <dbReference type="EMBL" id="BDB97869.1"/>
    </source>
</evidence>
<accession>A0AAQ4CPY8</accession>
<dbReference type="KEGG" id="scas:SACC_08860"/>
<dbReference type="Proteomes" id="UP001319921">
    <property type="component" value="Chromosome"/>
</dbReference>
<organism evidence="2 3">
    <name type="scientific">Saccharolobus caldissimus</name>
    <dbReference type="NCBI Taxonomy" id="1702097"/>
    <lineage>
        <taxon>Archaea</taxon>
        <taxon>Thermoproteota</taxon>
        <taxon>Thermoprotei</taxon>
        <taxon>Sulfolobales</taxon>
        <taxon>Sulfolobaceae</taxon>
        <taxon>Saccharolobus</taxon>
    </lineage>
</organism>
<protein>
    <submittedName>
        <fullName evidence="2">Uncharacterized protein</fullName>
    </submittedName>
</protein>
<feature type="transmembrane region" description="Helical" evidence="1">
    <location>
        <begin position="36"/>
        <end position="55"/>
    </location>
</feature>
<keyword evidence="1" id="KW-0472">Membrane</keyword>
<sequence length="62" mass="7206">MLISRNEGIARSAEITRTFLLPNLSTSKPMGKDRVMYIRFIILYTELMISILRFIEVIIMGK</sequence>
<evidence type="ECO:0000313" key="3">
    <source>
        <dbReference type="Proteomes" id="UP001319921"/>
    </source>
</evidence>
<dbReference type="EMBL" id="AP025226">
    <property type="protein sequence ID" value="BDB97869.1"/>
    <property type="molecule type" value="Genomic_DNA"/>
</dbReference>
<gene>
    <name evidence="2" type="ORF">SACC_08860</name>
</gene>
<name>A0AAQ4CPY8_9CREN</name>
<keyword evidence="3" id="KW-1185">Reference proteome</keyword>
<evidence type="ECO:0000256" key="1">
    <source>
        <dbReference type="SAM" id="Phobius"/>
    </source>
</evidence>